<dbReference type="AlphaFoldDB" id="A0A6J5BFL0"/>
<evidence type="ECO:0000313" key="1">
    <source>
        <dbReference type="EMBL" id="CAB3702490.1"/>
    </source>
</evidence>
<dbReference type="EMBL" id="CADIJZ010000013">
    <property type="protein sequence ID" value="CAB3702490.1"/>
    <property type="molecule type" value="Genomic_DNA"/>
</dbReference>
<protein>
    <submittedName>
        <fullName evidence="1">Uncharacterized protein</fullName>
    </submittedName>
</protein>
<gene>
    <name evidence="1" type="ORF">LMG27174_03747</name>
</gene>
<evidence type="ECO:0000313" key="2">
    <source>
        <dbReference type="Proteomes" id="UP000494205"/>
    </source>
</evidence>
<sequence length="49" mass="5392">MLFWYLCVPPVAHCTASHSCDVEDALGLAGTRRAGKRLHNHNGGLMEKQ</sequence>
<organism evidence="1 2">
    <name type="scientific">Paraburkholderia rhynchosiae</name>
    <dbReference type="NCBI Taxonomy" id="487049"/>
    <lineage>
        <taxon>Bacteria</taxon>
        <taxon>Pseudomonadati</taxon>
        <taxon>Pseudomonadota</taxon>
        <taxon>Betaproteobacteria</taxon>
        <taxon>Burkholderiales</taxon>
        <taxon>Burkholderiaceae</taxon>
        <taxon>Paraburkholderia</taxon>
    </lineage>
</organism>
<proteinExistence type="predicted"/>
<accession>A0A6J5BFL0</accession>
<name>A0A6J5BFL0_9BURK</name>
<dbReference type="Proteomes" id="UP000494205">
    <property type="component" value="Unassembled WGS sequence"/>
</dbReference>
<reference evidence="1 2" key="1">
    <citation type="submission" date="2020-04" db="EMBL/GenBank/DDBJ databases">
        <authorList>
            <person name="De Canck E."/>
        </authorList>
    </citation>
    <scope>NUCLEOTIDE SEQUENCE [LARGE SCALE GENOMIC DNA]</scope>
    <source>
        <strain evidence="1 2">LMG 27174</strain>
    </source>
</reference>